<name>A0A2S2QWF8_9HEMI</name>
<feature type="compositionally biased region" description="Polar residues" evidence="1">
    <location>
        <begin position="52"/>
        <end position="69"/>
    </location>
</feature>
<feature type="region of interest" description="Disordered" evidence="1">
    <location>
        <begin position="46"/>
        <end position="100"/>
    </location>
</feature>
<accession>A0A2S2QWF8</accession>
<feature type="compositionally biased region" description="Basic and acidic residues" evidence="1">
    <location>
        <begin position="91"/>
        <end position="100"/>
    </location>
</feature>
<proteinExistence type="predicted"/>
<dbReference type="AlphaFoldDB" id="A0A2S2QWF8"/>
<dbReference type="EMBL" id="GGMS01012790">
    <property type="protein sequence ID" value="MBY81993.1"/>
    <property type="molecule type" value="Transcribed_RNA"/>
</dbReference>
<sequence length="100" mass="12092">MQPRFKALTIRIHSYGKTPQIKTEFHAQYKRKLNYYKTIKTKYVERKKYSKSQRTNMDTNNRKSTSRTQPKIRDMENTQSAESRGSQNQEKCSKIEKRRK</sequence>
<evidence type="ECO:0000256" key="1">
    <source>
        <dbReference type="SAM" id="MobiDB-lite"/>
    </source>
</evidence>
<organism evidence="2">
    <name type="scientific">Sipha flava</name>
    <name type="common">yellow sugarcane aphid</name>
    <dbReference type="NCBI Taxonomy" id="143950"/>
    <lineage>
        <taxon>Eukaryota</taxon>
        <taxon>Metazoa</taxon>
        <taxon>Ecdysozoa</taxon>
        <taxon>Arthropoda</taxon>
        <taxon>Hexapoda</taxon>
        <taxon>Insecta</taxon>
        <taxon>Pterygota</taxon>
        <taxon>Neoptera</taxon>
        <taxon>Paraneoptera</taxon>
        <taxon>Hemiptera</taxon>
        <taxon>Sternorrhyncha</taxon>
        <taxon>Aphidomorpha</taxon>
        <taxon>Aphidoidea</taxon>
        <taxon>Aphididae</taxon>
        <taxon>Sipha</taxon>
    </lineage>
</organism>
<reference evidence="2" key="1">
    <citation type="submission" date="2018-04" db="EMBL/GenBank/DDBJ databases">
        <title>Transcriptome assembly of Sipha flava.</title>
        <authorList>
            <person name="Scully E.D."/>
            <person name="Geib S.M."/>
            <person name="Palmer N.A."/>
            <person name="Koch K."/>
            <person name="Bradshaw J."/>
            <person name="Heng-Moss T."/>
            <person name="Sarath G."/>
        </authorList>
    </citation>
    <scope>NUCLEOTIDE SEQUENCE</scope>
</reference>
<gene>
    <name evidence="2" type="ORF">g.18174</name>
</gene>
<feature type="compositionally biased region" description="Polar residues" evidence="1">
    <location>
        <begin position="77"/>
        <end position="90"/>
    </location>
</feature>
<protein>
    <submittedName>
        <fullName evidence="2">Uncharacterized protein</fullName>
    </submittedName>
</protein>
<evidence type="ECO:0000313" key="2">
    <source>
        <dbReference type="EMBL" id="MBY81993.1"/>
    </source>
</evidence>